<proteinExistence type="predicted"/>
<reference evidence="1 2" key="1">
    <citation type="submission" date="2018-04" db="EMBL/GenBank/DDBJ databases">
        <title>Genomic Encyclopedia of Archaeal and Bacterial Type Strains, Phase II (KMG-II): from individual species to whole genera.</title>
        <authorList>
            <person name="Goeker M."/>
        </authorList>
    </citation>
    <scope>NUCLEOTIDE SEQUENCE [LARGE SCALE GENOMIC DNA]</scope>
    <source>
        <strain evidence="1 2">DSM 12244</strain>
    </source>
</reference>
<dbReference type="RefSeq" id="WP_170116151.1">
    <property type="nucleotide sequence ID" value="NZ_QBKU01000002.1"/>
</dbReference>
<evidence type="ECO:0000313" key="2">
    <source>
        <dbReference type="Proteomes" id="UP000244092"/>
    </source>
</evidence>
<comment type="caution">
    <text evidence="1">The sequence shown here is derived from an EMBL/GenBank/DDBJ whole genome shotgun (WGS) entry which is preliminary data.</text>
</comment>
<organism evidence="1 2">
    <name type="scientific">Sulfitobacter mediterraneus</name>
    <dbReference type="NCBI Taxonomy" id="83219"/>
    <lineage>
        <taxon>Bacteria</taxon>
        <taxon>Pseudomonadati</taxon>
        <taxon>Pseudomonadota</taxon>
        <taxon>Alphaproteobacteria</taxon>
        <taxon>Rhodobacterales</taxon>
        <taxon>Roseobacteraceae</taxon>
        <taxon>Sulfitobacter</taxon>
    </lineage>
</organism>
<dbReference type="EMBL" id="QBKU01000002">
    <property type="protein sequence ID" value="PTX74966.1"/>
    <property type="molecule type" value="Genomic_DNA"/>
</dbReference>
<gene>
    <name evidence="1" type="ORF">C8N31_10267</name>
</gene>
<sequence>MPPRLFALLIVTVLLCAGLTVLALSFLPAPVGALVPVLALAAALALRKSRS</sequence>
<name>A0A2T6CHI8_9RHOB</name>
<dbReference type="AlphaFoldDB" id="A0A2T6CHI8"/>
<evidence type="ECO:0000313" key="1">
    <source>
        <dbReference type="EMBL" id="PTX74966.1"/>
    </source>
</evidence>
<protein>
    <submittedName>
        <fullName evidence="1">Uncharacterized protein</fullName>
    </submittedName>
</protein>
<accession>A0A2T6CHI8</accession>
<dbReference type="Proteomes" id="UP000244092">
    <property type="component" value="Unassembled WGS sequence"/>
</dbReference>